<dbReference type="InterPro" id="IPR014729">
    <property type="entry name" value="Rossmann-like_a/b/a_fold"/>
</dbReference>
<evidence type="ECO:0000313" key="1">
    <source>
        <dbReference type="EMBL" id="GLS86317.1"/>
    </source>
</evidence>
<comment type="caution">
    <text evidence="1">The sequence shown here is derived from an EMBL/GenBank/DDBJ whole genome shotgun (WGS) entry which is preliminary data.</text>
</comment>
<dbReference type="Gene3D" id="1.25.40.80">
    <property type="match status" value="1"/>
</dbReference>
<sequence>MTDKPRLILVLGDQLTDTLAGLRAADPARDIIVMAEVMAESTAVPHHPQKIALVLTAMRKFARHLSQHGYTVAYSRLGDPETGPSLPAEILRRAADYGSDRLFVTTPGDWRLLQALEAIPLNVSMLPDDRFLCPPEAFTAWVAERKQLRMEWFYRDMRRRTGLLMEGDQPIGGQWNFDPENRKAAKPDLLRPKPLRFAPDAETEAVLGLVETHFSKHFGKLRPFHWPTDRDQALQALDHFITHSLPRFGDEQDAMLTDDPFLSHSLLSPCINLGLLSPLEVCKRAEAEYHAGRAPLNAVEGFIRQIIGWREYVRGIWALNGPDYPTWNALDHTAALPAVYWGGKTKMACVKAAVAQTRDLAYAHHIQRLMITGNFALLAGIDPAFVHEWYLAVYIDAFEWVEAPNTLGMSQFSCGGQLGSKPYVSSGAYIDRMSDYCGNCVYKVKDRTGPDACPFNLLYWQFLDRHRDRFAKNPRMAQMYRTWDKMAESHRDTVLREADQLLSALHSGAPI</sequence>
<protein>
    <submittedName>
        <fullName evidence="1">Deoxyribodipyrimidine photo-lyase</fullName>
    </submittedName>
</protein>
<dbReference type="Proteomes" id="UP001157355">
    <property type="component" value="Unassembled WGS sequence"/>
</dbReference>
<dbReference type="InterPro" id="IPR007357">
    <property type="entry name" value="PhrB-like"/>
</dbReference>
<dbReference type="AlphaFoldDB" id="A0AA37TRR5"/>
<dbReference type="EMBL" id="BSPP01000004">
    <property type="protein sequence ID" value="GLS86317.1"/>
    <property type="molecule type" value="Genomic_DNA"/>
</dbReference>
<name>A0AA37TRR5_9RHOB</name>
<dbReference type="SUPFAM" id="SSF48173">
    <property type="entry name" value="Cryptochrome/photolyase FAD-binding domain"/>
    <property type="match status" value="1"/>
</dbReference>
<dbReference type="RefSeq" id="WP_284324519.1">
    <property type="nucleotide sequence ID" value="NZ_BSPP01000004.1"/>
</dbReference>
<dbReference type="PANTHER" id="PTHR38657:SF1">
    <property type="entry name" value="SLR1343 PROTEIN"/>
    <property type="match status" value="1"/>
</dbReference>
<dbReference type="Gene3D" id="3.40.50.620">
    <property type="entry name" value="HUPs"/>
    <property type="match status" value="1"/>
</dbReference>
<dbReference type="Pfam" id="PF04244">
    <property type="entry name" value="DPRP"/>
    <property type="match status" value="1"/>
</dbReference>
<dbReference type="PANTHER" id="PTHR38657">
    <property type="entry name" value="SLR1343 PROTEIN"/>
    <property type="match status" value="1"/>
</dbReference>
<proteinExistence type="predicted"/>
<dbReference type="InterPro" id="IPR036134">
    <property type="entry name" value="Crypto/Photolyase_FAD-like_sf"/>
</dbReference>
<reference evidence="1 2" key="1">
    <citation type="journal article" date="2014" name="Int. J. Syst. Evol. Microbiol.">
        <title>Complete genome sequence of Corynebacterium casei LMG S-19264T (=DSM 44701T), isolated from a smear-ripened cheese.</title>
        <authorList>
            <consortium name="US DOE Joint Genome Institute (JGI-PGF)"/>
            <person name="Walter F."/>
            <person name="Albersmeier A."/>
            <person name="Kalinowski J."/>
            <person name="Ruckert C."/>
        </authorList>
    </citation>
    <scope>NUCLEOTIDE SEQUENCE [LARGE SCALE GENOMIC DNA]</scope>
    <source>
        <strain evidence="1 2">NBRC 111766</strain>
    </source>
</reference>
<dbReference type="Gene3D" id="1.10.579.10">
    <property type="entry name" value="DNA Cyclobutane Dipyrimidine Photolyase, subunit A, domain 3"/>
    <property type="match status" value="1"/>
</dbReference>
<evidence type="ECO:0000313" key="2">
    <source>
        <dbReference type="Proteomes" id="UP001157355"/>
    </source>
</evidence>
<organism evidence="1 2">
    <name type="scientific">Cypionkella aquatica</name>
    <dbReference type="NCBI Taxonomy" id="1756042"/>
    <lineage>
        <taxon>Bacteria</taxon>
        <taxon>Pseudomonadati</taxon>
        <taxon>Pseudomonadota</taxon>
        <taxon>Alphaproteobacteria</taxon>
        <taxon>Rhodobacterales</taxon>
        <taxon>Paracoccaceae</taxon>
        <taxon>Cypionkella</taxon>
    </lineage>
</organism>
<accession>A0AA37TRR5</accession>
<gene>
    <name evidence="1" type="ORF">GCM10010873_12910</name>
</gene>
<dbReference type="Gene3D" id="1.10.10.1710">
    <property type="entry name" value="Deoxyribodipyrimidine photolyase-related"/>
    <property type="match status" value="1"/>
</dbReference>
<keyword evidence="2" id="KW-1185">Reference proteome</keyword>
<dbReference type="InterPro" id="IPR052551">
    <property type="entry name" value="UV-DNA_repair_photolyase"/>
</dbReference>